<evidence type="ECO:0000313" key="13">
    <source>
        <dbReference type="Proteomes" id="UP000178606"/>
    </source>
</evidence>
<keyword evidence="5 10" id="KW-0067">ATP-binding</keyword>
<feature type="domain" description="Asn/Gln amidotransferase" evidence="11">
    <location>
        <begin position="322"/>
        <end position="452"/>
    </location>
</feature>
<evidence type="ECO:0000256" key="6">
    <source>
        <dbReference type="ARBA" id="ARBA00022917"/>
    </source>
</evidence>
<dbReference type="NCBIfam" id="TIGR00133">
    <property type="entry name" value="gatB"/>
    <property type="match status" value="1"/>
</dbReference>
<dbReference type="GO" id="GO:0006412">
    <property type="term" value="P:translation"/>
    <property type="evidence" value="ECO:0007669"/>
    <property type="project" value="UniProtKB-UniRule"/>
</dbReference>
<accession>A0A1F6CLC5</accession>
<evidence type="ECO:0000256" key="5">
    <source>
        <dbReference type="ARBA" id="ARBA00022840"/>
    </source>
</evidence>
<dbReference type="InterPro" id="IPR017959">
    <property type="entry name" value="Asn/Gln-tRNA_amidoTrfase_suB/E"/>
</dbReference>
<evidence type="ECO:0000256" key="3">
    <source>
        <dbReference type="ARBA" id="ARBA00022598"/>
    </source>
</evidence>
<dbReference type="PANTHER" id="PTHR11659">
    <property type="entry name" value="GLUTAMYL-TRNA GLN AMIDOTRANSFERASE SUBUNIT B MITOCHONDRIAL AND PROKARYOTIC PET112-RELATED"/>
    <property type="match status" value="1"/>
</dbReference>
<evidence type="ECO:0000256" key="2">
    <source>
        <dbReference type="ARBA" id="ARBA00011123"/>
    </source>
</evidence>
<dbReference type="InterPro" id="IPR023168">
    <property type="entry name" value="GatB_Yqey_C_2"/>
</dbReference>
<dbReference type="Gene3D" id="1.10.10.410">
    <property type="match status" value="1"/>
</dbReference>
<dbReference type="GO" id="GO:0005524">
    <property type="term" value="F:ATP binding"/>
    <property type="evidence" value="ECO:0007669"/>
    <property type="project" value="UniProtKB-KW"/>
</dbReference>
<dbReference type="InterPro" id="IPR004413">
    <property type="entry name" value="GatB"/>
</dbReference>
<dbReference type="SUPFAM" id="SSF89095">
    <property type="entry name" value="GatB/YqeY motif"/>
    <property type="match status" value="1"/>
</dbReference>
<dbReference type="HAMAP" id="MF_00121">
    <property type="entry name" value="GatB"/>
    <property type="match status" value="1"/>
</dbReference>
<organism evidence="12 13">
    <name type="scientific">Handelsmanbacteria sp. (strain RIFCSPLOWO2_12_FULL_64_10)</name>
    <dbReference type="NCBI Taxonomy" id="1817868"/>
    <lineage>
        <taxon>Bacteria</taxon>
        <taxon>Candidatus Handelsmaniibacteriota</taxon>
    </lineage>
</organism>
<evidence type="ECO:0000256" key="7">
    <source>
        <dbReference type="ARBA" id="ARBA00024799"/>
    </source>
</evidence>
<evidence type="ECO:0000256" key="1">
    <source>
        <dbReference type="ARBA" id="ARBA00005306"/>
    </source>
</evidence>
<dbReference type="EMBL" id="MFKF01000222">
    <property type="protein sequence ID" value="OGG49800.1"/>
    <property type="molecule type" value="Genomic_DNA"/>
</dbReference>
<comment type="subunit">
    <text evidence="2 10">Heterotrimer of A, B and C subunits.</text>
</comment>
<protein>
    <recommendedName>
        <fullName evidence="10">Aspartyl/glutamyl-tRNA(Asn/Gln) amidotransferase subunit B</fullName>
        <shortName evidence="10">Asp/Glu-ADT subunit B</shortName>
        <ecNumber evidence="10">6.3.5.-</ecNumber>
    </recommendedName>
</protein>
<dbReference type="NCBIfam" id="NF004012">
    <property type="entry name" value="PRK05477.1-2"/>
    <property type="match status" value="1"/>
</dbReference>
<dbReference type="InterPro" id="IPR014746">
    <property type="entry name" value="Gln_synth/guanido_kin_cat_dom"/>
</dbReference>
<gene>
    <name evidence="10" type="primary">gatB</name>
    <name evidence="12" type="ORF">A3F84_22810</name>
</gene>
<dbReference type="Pfam" id="PF02934">
    <property type="entry name" value="GatB_N"/>
    <property type="match status" value="1"/>
</dbReference>
<dbReference type="InterPro" id="IPR042114">
    <property type="entry name" value="GatB_C_1"/>
</dbReference>
<evidence type="ECO:0000259" key="11">
    <source>
        <dbReference type="SMART" id="SM00845"/>
    </source>
</evidence>
<dbReference type="PROSITE" id="PS01234">
    <property type="entry name" value="GATB"/>
    <property type="match status" value="1"/>
</dbReference>
<dbReference type="NCBIfam" id="NF004014">
    <property type="entry name" value="PRK05477.1-4"/>
    <property type="match status" value="1"/>
</dbReference>
<reference evidence="12 13" key="1">
    <citation type="journal article" date="2016" name="Nat. Commun.">
        <title>Thousands of microbial genomes shed light on interconnected biogeochemical processes in an aquifer system.</title>
        <authorList>
            <person name="Anantharaman K."/>
            <person name="Brown C.T."/>
            <person name="Hug L.A."/>
            <person name="Sharon I."/>
            <person name="Castelle C.J."/>
            <person name="Probst A.J."/>
            <person name="Thomas B.C."/>
            <person name="Singh A."/>
            <person name="Wilkins M.J."/>
            <person name="Karaoz U."/>
            <person name="Brodie E.L."/>
            <person name="Williams K.H."/>
            <person name="Hubbard S.S."/>
            <person name="Banfield J.F."/>
        </authorList>
    </citation>
    <scope>NUCLEOTIDE SEQUENCE [LARGE SCALE GENOMIC DNA]</scope>
    <source>
        <strain evidence="13">RIFCSPLOWO2_12_FULL_64_10</strain>
    </source>
</reference>
<comment type="caution">
    <text evidence="12">The sequence shown here is derived from an EMBL/GenBank/DDBJ whole genome shotgun (WGS) entry which is preliminary data.</text>
</comment>
<proteinExistence type="inferred from homology"/>
<dbReference type="SUPFAM" id="SSF55931">
    <property type="entry name" value="Glutamine synthetase/guanido kinase"/>
    <property type="match status" value="1"/>
</dbReference>
<dbReference type="InterPro" id="IPR003789">
    <property type="entry name" value="Asn/Gln_tRNA_amidoTrase-B-like"/>
</dbReference>
<evidence type="ECO:0000256" key="4">
    <source>
        <dbReference type="ARBA" id="ARBA00022741"/>
    </source>
</evidence>
<evidence type="ECO:0000256" key="9">
    <source>
        <dbReference type="ARBA" id="ARBA00047913"/>
    </source>
</evidence>
<dbReference type="InterPro" id="IPR017958">
    <property type="entry name" value="Gln-tRNA_amidoTrfase_suB_CS"/>
</dbReference>
<dbReference type="GO" id="GO:0050566">
    <property type="term" value="F:asparaginyl-tRNA synthase (glutamine-hydrolyzing) activity"/>
    <property type="evidence" value="ECO:0007669"/>
    <property type="project" value="RHEA"/>
</dbReference>
<name>A0A1F6CLC5_HANXR</name>
<keyword evidence="4 10" id="KW-0547">Nucleotide-binding</keyword>
<dbReference type="Pfam" id="PF02637">
    <property type="entry name" value="GatB_Yqey"/>
    <property type="match status" value="1"/>
</dbReference>
<comment type="function">
    <text evidence="7 10">Allows the formation of correctly charged Asn-tRNA(Asn) or Gln-tRNA(Gln) through the transamidation of misacylated Asp-tRNA(Asn) or Glu-tRNA(Gln) in organisms which lack either or both of asparaginyl-tRNA or glutaminyl-tRNA synthetases. The reaction takes place in the presence of glutamine and ATP through an activated phospho-Asp-tRNA(Asn) or phospho-Glu-tRNA(Gln).</text>
</comment>
<keyword evidence="3 10" id="KW-0436">Ligase</keyword>
<comment type="similarity">
    <text evidence="1 10">Belongs to the GatB/GatE family. GatB subfamily.</text>
</comment>
<dbReference type="SMART" id="SM00845">
    <property type="entry name" value="GatB_Yqey"/>
    <property type="match status" value="1"/>
</dbReference>
<dbReference type="EC" id="6.3.5.-" evidence="10"/>
<dbReference type="Gene3D" id="1.10.150.380">
    <property type="entry name" value="GatB domain, N-terminal subdomain"/>
    <property type="match status" value="1"/>
</dbReference>
<dbReference type="Proteomes" id="UP000178606">
    <property type="component" value="Unassembled WGS sequence"/>
</dbReference>
<sequence>MRWEAVIGLETHVQLATRSKLFCGCTTAFGSPPNTQTCPVCLGLPGALPVLNRAAFELAVRAALALGAEIPSETRFDRKHYFYPDLPKGYQISQLDRPFSRGGGVTLDDGSTIRLRRVHLEEDAGKLVHAAERSAVDLNRAGVPLIEVVTEPELRSAAQAHAYLTALKAILRAVGVSGCDMEKGELRCDVNVSLRPAGADALGVKAEIKNLNSFRYAVRAIEAEIRRQAALLDGGGRVAQETLLYDVERDATAPMRSKEEAHDYRYFPEPDLRPVSVDAAWVERVRASLPELPRARRDRFVREFGLAAYDAGVLVADGGLADFFEAVPFADKKVVANWVTNDLLRLDDRSRVTPEALGELLGLLSAGTITGATAKRLLRETAETGRLDAAGMEAVSDLDAAAEAVVAEHARPAAEFRAGKEKALQFLIGQLMRRLKGRADPAAAAEALKRALTR</sequence>
<keyword evidence="6 10" id="KW-0648">Protein biosynthesis</keyword>
<comment type="catalytic activity">
    <reaction evidence="8 10">
        <text>L-aspartyl-tRNA(Asn) + L-glutamine + ATP + H2O = L-asparaginyl-tRNA(Asn) + L-glutamate + ADP + phosphate + 2 H(+)</text>
        <dbReference type="Rhea" id="RHEA:14513"/>
        <dbReference type="Rhea" id="RHEA-COMP:9674"/>
        <dbReference type="Rhea" id="RHEA-COMP:9677"/>
        <dbReference type="ChEBI" id="CHEBI:15377"/>
        <dbReference type="ChEBI" id="CHEBI:15378"/>
        <dbReference type="ChEBI" id="CHEBI:29985"/>
        <dbReference type="ChEBI" id="CHEBI:30616"/>
        <dbReference type="ChEBI" id="CHEBI:43474"/>
        <dbReference type="ChEBI" id="CHEBI:58359"/>
        <dbReference type="ChEBI" id="CHEBI:78515"/>
        <dbReference type="ChEBI" id="CHEBI:78516"/>
        <dbReference type="ChEBI" id="CHEBI:456216"/>
    </reaction>
</comment>
<evidence type="ECO:0000313" key="12">
    <source>
        <dbReference type="EMBL" id="OGG49800.1"/>
    </source>
</evidence>
<dbReference type="InterPro" id="IPR018027">
    <property type="entry name" value="Asn/Gln_amidotransferase"/>
</dbReference>
<comment type="catalytic activity">
    <reaction evidence="9 10">
        <text>L-glutamyl-tRNA(Gln) + L-glutamine + ATP + H2O = L-glutaminyl-tRNA(Gln) + L-glutamate + ADP + phosphate + H(+)</text>
        <dbReference type="Rhea" id="RHEA:17521"/>
        <dbReference type="Rhea" id="RHEA-COMP:9681"/>
        <dbReference type="Rhea" id="RHEA-COMP:9684"/>
        <dbReference type="ChEBI" id="CHEBI:15377"/>
        <dbReference type="ChEBI" id="CHEBI:15378"/>
        <dbReference type="ChEBI" id="CHEBI:29985"/>
        <dbReference type="ChEBI" id="CHEBI:30616"/>
        <dbReference type="ChEBI" id="CHEBI:43474"/>
        <dbReference type="ChEBI" id="CHEBI:58359"/>
        <dbReference type="ChEBI" id="CHEBI:78520"/>
        <dbReference type="ChEBI" id="CHEBI:78521"/>
        <dbReference type="ChEBI" id="CHEBI:456216"/>
    </reaction>
</comment>
<evidence type="ECO:0000256" key="10">
    <source>
        <dbReference type="HAMAP-Rule" id="MF_00121"/>
    </source>
</evidence>
<dbReference type="GO" id="GO:0050567">
    <property type="term" value="F:glutaminyl-tRNA synthase (glutamine-hydrolyzing) activity"/>
    <property type="evidence" value="ECO:0007669"/>
    <property type="project" value="UniProtKB-UniRule"/>
</dbReference>
<dbReference type="InterPro" id="IPR006075">
    <property type="entry name" value="Asn/Gln-tRNA_Trfase_suB/E_cat"/>
</dbReference>
<dbReference type="AlphaFoldDB" id="A0A1F6CLC5"/>
<evidence type="ECO:0000256" key="8">
    <source>
        <dbReference type="ARBA" id="ARBA00047380"/>
    </source>
</evidence>